<proteinExistence type="predicted"/>
<dbReference type="AlphaFoldDB" id="A0A183MDL6"/>
<evidence type="ECO:0000313" key="2">
    <source>
        <dbReference type="Proteomes" id="UP000277204"/>
    </source>
</evidence>
<accession>A0A183MDL6</accession>
<sequence length="69" mass="8043">LDDCRVLCSAAQELLKQIDEAELEENAIRQRWANKLTCIHDDRRLLNNFPLTKKDDSVCKHYKSDVLSL</sequence>
<protein>
    <submittedName>
        <fullName evidence="1">Uncharacterized protein</fullName>
    </submittedName>
</protein>
<keyword evidence="2" id="KW-1185">Reference proteome</keyword>
<gene>
    <name evidence="1" type="ORF">SMRZ_LOCUS14141</name>
</gene>
<feature type="non-terminal residue" evidence="1">
    <location>
        <position position="1"/>
    </location>
</feature>
<evidence type="ECO:0000313" key="1">
    <source>
        <dbReference type="EMBL" id="VDP10710.1"/>
    </source>
</evidence>
<dbReference type="Proteomes" id="UP000277204">
    <property type="component" value="Unassembled WGS sequence"/>
</dbReference>
<name>A0A183MDL6_9TREM</name>
<organism evidence="1 2">
    <name type="scientific">Schistosoma margrebowiei</name>
    <dbReference type="NCBI Taxonomy" id="48269"/>
    <lineage>
        <taxon>Eukaryota</taxon>
        <taxon>Metazoa</taxon>
        <taxon>Spiralia</taxon>
        <taxon>Lophotrochozoa</taxon>
        <taxon>Platyhelminthes</taxon>
        <taxon>Trematoda</taxon>
        <taxon>Digenea</taxon>
        <taxon>Strigeidida</taxon>
        <taxon>Schistosomatoidea</taxon>
        <taxon>Schistosomatidae</taxon>
        <taxon>Schistosoma</taxon>
    </lineage>
</organism>
<dbReference type="EMBL" id="UZAI01013021">
    <property type="protein sequence ID" value="VDP10710.1"/>
    <property type="molecule type" value="Genomic_DNA"/>
</dbReference>
<reference evidence="1 2" key="1">
    <citation type="submission" date="2018-11" db="EMBL/GenBank/DDBJ databases">
        <authorList>
            <consortium name="Pathogen Informatics"/>
        </authorList>
    </citation>
    <scope>NUCLEOTIDE SEQUENCE [LARGE SCALE GENOMIC DNA]</scope>
    <source>
        <strain evidence="1 2">Zambia</strain>
    </source>
</reference>